<organism evidence="2">
    <name type="scientific">Phaeomonas parva</name>
    <dbReference type="NCBI Taxonomy" id="124430"/>
    <lineage>
        <taxon>Eukaryota</taxon>
        <taxon>Sar</taxon>
        <taxon>Stramenopiles</taxon>
        <taxon>Ochrophyta</taxon>
        <taxon>Pinguiophyceae</taxon>
        <taxon>Pinguiochrysidales</taxon>
        <taxon>Pinguiochrysidaceae</taxon>
        <taxon>Phaeomonas</taxon>
    </lineage>
</organism>
<proteinExistence type="predicted"/>
<reference evidence="2" key="1">
    <citation type="submission" date="2021-01" db="EMBL/GenBank/DDBJ databases">
        <authorList>
            <person name="Corre E."/>
            <person name="Pelletier E."/>
            <person name="Niang G."/>
            <person name="Scheremetjew M."/>
            <person name="Finn R."/>
            <person name="Kale V."/>
            <person name="Holt S."/>
            <person name="Cochrane G."/>
            <person name="Meng A."/>
            <person name="Brown T."/>
            <person name="Cohen L."/>
        </authorList>
    </citation>
    <scope>NUCLEOTIDE SEQUENCE</scope>
    <source>
        <strain evidence="2">CCMP2877</strain>
    </source>
</reference>
<evidence type="ECO:0000313" key="2">
    <source>
        <dbReference type="EMBL" id="CAD9265999.1"/>
    </source>
</evidence>
<evidence type="ECO:0000256" key="1">
    <source>
        <dbReference type="SAM" id="MobiDB-lite"/>
    </source>
</evidence>
<name>A0A7S1UG45_9STRA</name>
<accession>A0A7S1UG45</accession>
<sequence>MPMPIHRVEPSAVQPSVTTPEEDMSTRRAPKATSRDHYLPVSEVAEDVSTRRGSRPTFRGVLPDSPGVREDEEEHSSRRGSKPTFRGHDKSFDVPQKAPAQIAKKSQQWRWSTRACWTWWLVWLNGNRKGPRTTAVRHR</sequence>
<protein>
    <submittedName>
        <fullName evidence="2">Uncharacterized protein</fullName>
    </submittedName>
</protein>
<feature type="region of interest" description="Disordered" evidence="1">
    <location>
        <begin position="1"/>
        <end position="106"/>
    </location>
</feature>
<gene>
    <name evidence="2" type="ORF">PPAR1163_LOCUS24422</name>
</gene>
<dbReference type="EMBL" id="HBGJ01038794">
    <property type="protein sequence ID" value="CAD9265999.1"/>
    <property type="molecule type" value="Transcribed_RNA"/>
</dbReference>
<dbReference type="AlphaFoldDB" id="A0A7S1UG45"/>